<evidence type="ECO:0000313" key="2">
    <source>
        <dbReference type="Proteomes" id="UP001601442"/>
    </source>
</evidence>
<sequence>MNFKALHTPTGVCAADWPDGIVQTQFVRVNGHWRRAQFAELNHVVWFDAPEIHTRNEAVAALHKSWQFAMEVAAERVKVAR</sequence>
<dbReference type="EMBL" id="JBIAMT010000003">
    <property type="protein sequence ID" value="MFF0498555.1"/>
    <property type="molecule type" value="Genomic_DNA"/>
</dbReference>
<keyword evidence="2" id="KW-1185">Reference proteome</keyword>
<comment type="caution">
    <text evidence="1">The sequence shown here is derived from an EMBL/GenBank/DDBJ whole genome shotgun (WGS) entry which is preliminary data.</text>
</comment>
<proteinExistence type="predicted"/>
<gene>
    <name evidence="1" type="ORF">ACFYU5_19270</name>
</gene>
<protein>
    <submittedName>
        <fullName evidence="1">Uncharacterized protein</fullName>
    </submittedName>
</protein>
<accession>A0ABW6P5X3</accession>
<organism evidence="1 2">
    <name type="scientific">Nocardia aobensis</name>
    <dbReference type="NCBI Taxonomy" id="257277"/>
    <lineage>
        <taxon>Bacteria</taxon>
        <taxon>Bacillati</taxon>
        <taxon>Actinomycetota</taxon>
        <taxon>Actinomycetes</taxon>
        <taxon>Mycobacteriales</taxon>
        <taxon>Nocardiaceae</taxon>
        <taxon>Nocardia</taxon>
    </lineage>
</organism>
<dbReference type="Proteomes" id="UP001601442">
    <property type="component" value="Unassembled WGS sequence"/>
</dbReference>
<dbReference type="RefSeq" id="WP_387396128.1">
    <property type="nucleotide sequence ID" value="NZ_JBIAMT010000003.1"/>
</dbReference>
<evidence type="ECO:0000313" key="1">
    <source>
        <dbReference type="EMBL" id="MFF0498555.1"/>
    </source>
</evidence>
<reference evidence="1 2" key="1">
    <citation type="submission" date="2024-10" db="EMBL/GenBank/DDBJ databases">
        <title>The Natural Products Discovery Center: Release of the First 8490 Sequenced Strains for Exploring Actinobacteria Biosynthetic Diversity.</title>
        <authorList>
            <person name="Kalkreuter E."/>
            <person name="Kautsar S.A."/>
            <person name="Yang D."/>
            <person name="Bader C.D."/>
            <person name="Teijaro C.N."/>
            <person name="Fluegel L."/>
            <person name="Davis C.M."/>
            <person name="Simpson J.R."/>
            <person name="Lauterbach L."/>
            <person name="Steele A.D."/>
            <person name="Gui C."/>
            <person name="Meng S."/>
            <person name="Li G."/>
            <person name="Viehrig K."/>
            <person name="Ye F."/>
            <person name="Su P."/>
            <person name="Kiefer A.F."/>
            <person name="Nichols A."/>
            <person name="Cepeda A.J."/>
            <person name="Yan W."/>
            <person name="Fan B."/>
            <person name="Jiang Y."/>
            <person name="Adhikari A."/>
            <person name="Zheng C.-J."/>
            <person name="Schuster L."/>
            <person name="Cowan T.M."/>
            <person name="Smanski M.J."/>
            <person name="Chevrette M.G."/>
            <person name="De Carvalho L.P.S."/>
            <person name="Shen B."/>
        </authorList>
    </citation>
    <scope>NUCLEOTIDE SEQUENCE [LARGE SCALE GENOMIC DNA]</scope>
    <source>
        <strain evidence="1 2">NPDC004119</strain>
    </source>
</reference>
<name>A0ABW6P5X3_9NOCA</name>